<dbReference type="RefSeq" id="XP_001386059.1">
    <property type="nucleotide sequence ID" value="XM_001386022.1"/>
</dbReference>
<accession>A3LYT0</accession>
<evidence type="ECO:0000313" key="1">
    <source>
        <dbReference type="EMBL" id="ABN68030.1"/>
    </source>
</evidence>
<dbReference type="KEGG" id="pic:PICST_5163"/>
<sequence length="331" mass="37160">DHIVSLGLLNNQYLYTCSNEGKLVIRDLVNDDAFGSYKVYLILNPVSDVRLRMAVHDRKRITVASCGKNSELKLYEIDSNEKKECSRISVVQSGNVRTTMDLNVIRPLRRSFTTLNLGSEVISLPSSSGANNRHVSVLTPFWTSSTYAKDFLYHATSLDVISSWMISVCIIDEYVACGTQFGKLLIFSVLDDIYPIETLTLSQFPIVKLHAIDSSYVIFADSMSKVGIVKLSSLKVVSFFDNLRIGPTCSFKFVLPSNVGDRKVNGDILKFDPIYAICTTIDKRLVIYKLFDDNTHELLLEMNMGDMTIPAFSVMGDNDYETFNNIFGEPD</sequence>
<dbReference type="eggNOG" id="ENOG502SEZ5">
    <property type="taxonomic scope" value="Eukaryota"/>
</dbReference>
<keyword evidence="2" id="KW-1185">Reference proteome</keyword>
<reference evidence="1 2" key="1">
    <citation type="journal article" date="2007" name="Nat. Biotechnol.">
        <title>Genome sequence of the lignocellulose-bioconverting and xylose-fermenting yeast Pichia stipitis.</title>
        <authorList>
            <person name="Jeffries T.W."/>
            <person name="Grigoriev I.V."/>
            <person name="Grimwood J."/>
            <person name="Laplaza J.M."/>
            <person name="Aerts A."/>
            <person name="Salamov A."/>
            <person name="Schmutz J."/>
            <person name="Lindquist E."/>
            <person name="Dehal P."/>
            <person name="Shapiro H."/>
            <person name="Jin Y.S."/>
            <person name="Passoth V."/>
            <person name="Richardson P.M."/>
        </authorList>
    </citation>
    <scope>NUCLEOTIDE SEQUENCE [LARGE SCALE GENOMIC DNA]</scope>
    <source>
        <strain evidence="2">ATCC 58785 / CBS 6054 / NBRC 10063 / NRRL Y-11545</strain>
    </source>
</reference>
<dbReference type="InParanoid" id="A3LYT0"/>
<dbReference type="Proteomes" id="UP000002258">
    <property type="component" value="Chromosome 7"/>
</dbReference>
<dbReference type="EMBL" id="CP000501">
    <property type="protein sequence ID" value="ABN68030.1"/>
    <property type="molecule type" value="Genomic_DNA"/>
</dbReference>
<feature type="non-terminal residue" evidence="1">
    <location>
        <position position="331"/>
    </location>
</feature>
<organism evidence="1 2">
    <name type="scientific">Scheffersomyces stipitis (strain ATCC 58785 / CBS 6054 / NBRC 10063 / NRRL Y-11545)</name>
    <name type="common">Yeast</name>
    <name type="synonym">Pichia stipitis</name>
    <dbReference type="NCBI Taxonomy" id="322104"/>
    <lineage>
        <taxon>Eukaryota</taxon>
        <taxon>Fungi</taxon>
        <taxon>Dikarya</taxon>
        <taxon>Ascomycota</taxon>
        <taxon>Saccharomycotina</taxon>
        <taxon>Pichiomycetes</taxon>
        <taxon>Debaryomycetaceae</taxon>
        <taxon>Scheffersomyces</taxon>
    </lineage>
</organism>
<dbReference type="OMA" id="ISNWIVS"/>
<name>A3LYT0_PICST</name>
<dbReference type="AlphaFoldDB" id="A3LYT0"/>
<gene>
    <name evidence="1" type="ORF">PICST_5163</name>
</gene>
<dbReference type="HOGENOM" id="CLU_041159_0_0_1"/>
<protein>
    <submittedName>
        <fullName evidence="1">Uncharacterized protein</fullName>
    </submittedName>
</protein>
<proteinExistence type="predicted"/>
<dbReference type="STRING" id="322104.A3LYT0"/>
<evidence type="ECO:0000313" key="2">
    <source>
        <dbReference type="Proteomes" id="UP000002258"/>
    </source>
</evidence>
<dbReference type="OrthoDB" id="18388at2759"/>
<dbReference type="GeneID" id="4840769"/>
<feature type="non-terminal residue" evidence="1">
    <location>
        <position position="1"/>
    </location>
</feature>
<dbReference type="InterPro" id="IPR036322">
    <property type="entry name" value="WD40_repeat_dom_sf"/>
</dbReference>
<dbReference type="SUPFAM" id="SSF50978">
    <property type="entry name" value="WD40 repeat-like"/>
    <property type="match status" value="1"/>
</dbReference>